<proteinExistence type="predicted"/>
<gene>
    <name evidence="1" type="ORF">DEF24_13205</name>
</gene>
<organism evidence="1 2">
    <name type="scientific">Marinitenerispora sediminis</name>
    <dbReference type="NCBI Taxonomy" id="1931232"/>
    <lineage>
        <taxon>Bacteria</taxon>
        <taxon>Bacillati</taxon>
        <taxon>Actinomycetota</taxon>
        <taxon>Actinomycetes</taxon>
        <taxon>Streptosporangiales</taxon>
        <taxon>Nocardiopsidaceae</taxon>
        <taxon>Marinitenerispora</taxon>
    </lineage>
</organism>
<reference evidence="1 2" key="1">
    <citation type="submission" date="2018-04" db="EMBL/GenBank/DDBJ databases">
        <title>Novel actinobacteria from marine sediment.</title>
        <authorList>
            <person name="Ng Z.Y."/>
            <person name="Tan G.Y.A."/>
        </authorList>
    </citation>
    <scope>NUCLEOTIDE SEQUENCE [LARGE SCALE GENOMIC DNA]</scope>
    <source>
        <strain evidence="1 2">TPS81</strain>
    </source>
</reference>
<comment type="caution">
    <text evidence="1">The sequence shown here is derived from an EMBL/GenBank/DDBJ whole genome shotgun (WGS) entry which is preliminary data.</text>
</comment>
<accession>A0A368T4Q0</accession>
<sequence length="205" mass="22520">MTSSLEQLAAFWSEPVPARGAALRALLGHTYAEALRSRWSHGGYGFVFLRERRERPAEAPPPAGLVERMLSTAFLPSSGTFPLHDAGERELEPLDRSAPVNLPPAAWGTVDAALSTWLDEWLLFRRSGAWVRQDDVPPSMEHTLTRPWQRCVGQLVNGARWAAATSFVAEGSVFRRGLDAWGDHGTALVVATTAEVHVLQVGLWT</sequence>
<name>A0A368T4Q0_9ACTN</name>
<dbReference type="AlphaFoldDB" id="A0A368T4Q0"/>
<feature type="non-terminal residue" evidence="1">
    <location>
        <position position="205"/>
    </location>
</feature>
<dbReference type="EMBL" id="QEIN01000093">
    <property type="protein sequence ID" value="RCV58471.1"/>
    <property type="molecule type" value="Genomic_DNA"/>
</dbReference>
<keyword evidence="2" id="KW-1185">Reference proteome</keyword>
<evidence type="ECO:0000313" key="1">
    <source>
        <dbReference type="EMBL" id="RCV58471.1"/>
    </source>
</evidence>
<dbReference type="Proteomes" id="UP000253318">
    <property type="component" value="Unassembled WGS sequence"/>
</dbReference>
<protein>
    <submittedName>
        <fullName evidence="1">Uncharacterized protein</fullName>
    </submittedName>
</protein>
<evidence type="ECO:0000313" key="2">
    <source>
        <dbReference type="Proteomes" id="UP000253318"/>
    </source>
</evidence>
<dbReference type="RefSeq" id="WP_147280483.1">
    <property type="nucleotide sequence ID" value="NZ_QEIN01000093.1"/>
</dbReference>